<evidence type="ECO:0000256" key="4">
    <source>
        <dbReference type="ARBA" id="ARBA00022475"/>
    </source>
</evidence>
<accession>A0AAU6WC25</accession>
<feature type="transmembrane region" description="Helical" evidence="8">
    <location>
        <begin position="20"/>
        <end position="37"/>
    </location>
</feature>
<dbReference type="PANTHER" id="PTHR42893">
    <property type="entry name" value="PROTEIN DETOXIFICATION 44, CHLOROPLASTIC-RELATED"/>
    <property type="match status" value="1"/>
</dbReference>
<keyword evidence="3" id="KW-0813">Transport</keyword>
<dbReference type="GO" id="GO:0042910">
    <property type="term" value="F:xenobiotic transmembrane transporter activity"/>
    <property type="evidence" value="ECO:0007669"/>
    <property type="project" value="InterPro"/>
</dbReference>
<dbReference type="NCBIfam" id="TIGR00797">
    <property type="entry name" value="matE"/>
    <property type="match status" value="1"/>
</dbReference>
<dbReference type="PANTHER" id="PTHR42893:SF46">
    <property type="entry name" value="PROTEIN DETOXIFICATION 44, CHLOROPLASTIC"/>
    <property type="match status" value="1"/>
</dbReference>
<dbReference type="CDD" id="cd13136">
    <property type="entry name" value="MATE_DinF_like"/>
    <property type="match status" value="1"/>
</dbReference>
<feature type="transmembrane region" description="Helical" evidence="8">
    <location>
        <begin position="419"/>
        <end position="441"/>
    </location>
</feature>
<dbReference type="KEGG" id="gey:QMQ05_14960"/>
<keyword evidence="5 8" id="KW-0812">Transmembrane</keyword>
<feature type="transmembrane region" description="Helical" evidence="8">
    <location>
        <begin position="258"/>
        <end position="276"/>
    </location>
</feature>
<dbReference type="AlphaFoldDB" id="A0AAU6WC25"/>
<dbReference type="GO" id="GO:0005886">
    <property type="term" value="C:plasma membrane"/>
    <property type="evidence" value="ECO:0007669"/>
    <property type="project" value="UniProtKB-SubCell"/>
</dbReference>
<dbReference type="Pfam" id="PF01554">
    <property type="entry name" value="MatE"/>
    <property type="match status" value="2"/>
</dbReference>
<feature type="transmembrane region" description="Helical" evidence="8">
    <location>
        <begin position="325"/>
        <end position="348"/>
    </location>
</feature>
<dbReference type="PIRSF" id="PIRSF006603">
    <property type="entry name" value="DinF"/>
    <property type="match status" value="1"/>
</dbReference>
<evidence type="ECO:0000256" key="3">
    <source>
        <dbReference type="ARBA" id="ARBA00022448"/>
    </source>
</evidence>
<protein>
    <submittedName>
        <fullName evidence="9">MATE family efflux transporter</fullName>
    </submittedName>
</protein>
<dbReference type="RefSeq" id="WP_345471308.1">
    <property type="nucleotide sequence ID" value="NZ_CP125942.1"/>
</dbReference>
<feature type="transmembrane region" description="Helical" evidence="8">
    <location>
        <begin position="57"/>
        <end position="82"/>
    </location>
</feature>
<reference evidence="9 10" key="1">
    <citation type="submission" date="2023-05" db="EMBL/GenBank/DDBJ databases">
        <title>Glutamicibacter sp. B1, complete genome.</title>
        <authorList>
            <person name="Long Y.H."/>
            <person name="Fang T."/>
            <person name="Li X.Y."/>
        </authorList>
    </citation>
    <scope>NUCLEOTIDE SEQUENCE [LARGE SCALE GENOMIC DNA]</scope>
    <source>
        <strain evidence="9 10">B1</strain>
    </source>
</reference>
<proteinExistence type="inferred from homology"/>
<dbReference type="InterPro" id="IPR044644">
    <property type="entry name" value="DinF-like"/>
</dbReference>
<keyword evidence="10" id="KW-1185">Reference proteome</keyword>
<evidence type="ECO:0000256" key="7">
    <source>
        <dbReference type="ARBA" id="ARBA00023136"/>
    </source>
</evidence>
<keyword evidence="4" id="KW-1003">Cell membrane</keyword>
<evidence type="ECO:0000256" key="1">
    <source>
        <dbReference type="ARBA" id="ARBA00004651"/>
    </source>
</evidence>
<dbReference type="Proteomes" id="UP001486888">
    <property type="component" value="Chromosome"/>
</dbReference>
<dbReference type="InterPro" id="IPR002528">
    <property type="entry name" value="MATE_fam"/>
</dbReference>
<dbReference type="EMBL" id="CP125942">
    <property type="protein sequence ID" value="XAO45628.1"/>
    <property type="molecule type" value="Genomic_DNA"/>
</dbReference>
<evidence type="ECO:0000256" key="5">
    <source>
        <dbReference type="ARBA" id="ARBA00022692"/>
    </source>
</evidence>
<feature type="transmembrane region" description="Helical" evidence="8">
    <location>
        <begin position="282"/>
        <end position="304"/>
    </location>
</feature>
<organism evidence="9 10">
    <name type="scientific">Glutamicibacter ectropisis</name>
    <dbReference type="NCBI Taxonomy" id="3046593"/>
    <lineage>
        <taxon>Bacteria</taxon>
        <taxon>Bacillati</taxon>
        <taxon>Actinomycetota</taxon>
        <taxon>Actinomycetes</taxon>
        <taxon>Micrococcales</taxon>
        <taxon>Micrococcaceae</taxon>
        <taxon>Glutamicibacter</taxon>
    </lineage>
</organism>
<feature type="transmembrane region" description="Helical" evidence="8">
    <location>
        <begin position="174"/>
        <end position="193"/>
    </location>
</feature>
<name>A0AAU6WC25_9MICC</name>
<feature type="transmembrane region" description="Helical" evidence="8">
    <location>
        <begin position="199"/>
        <end position="222"/>
    </location>
</feature>
<feature type="transmembrane region" description="Helical" evidence="8">
    <location>
        <begin position="360"/>
        <end position="378"/>
    </location>
</feature>
<evidence type="ECO:0000256" key="2">
    <source>
        <dbReference type="ARBA" id="ARBA00010199"/>
    </source>
</evidence>
<dbReference type="InterPro" id="IPR048279">
    <property type="entry name" value="MdtK-like"/>
</dbReference>
<feature type="transmembrane region" description="Helical" evidence="8">
    <location>
        <begin position="143"/>
        <end position="162"/>
    </location>
</feature>
<dbReference type="GO" id="GO:0015297">
    <property type="term" value="F:antiporter activity"/>
    <property type="evidence" value="ECO:0007669"/>
    <property type="project" value="InterPro"/>
</dbReference>
<gene>
    <name evidence="9" type="ORF">QMQ05_14960</name>
</gene>
<keyword evidence="6 8" id="KW-1133">Transmembrane helix</keyword>
<keyword evidence="7 8" id="KW-0472">Membrane</keyword>
<feature type="transmembrane region" description="Helical" evidence="8">
    <location>
        <begin position="390"/>
        <end position="413"/>
    </location>
</feature>
<evidence type="ECO:0000256" key="6">
    <source>
        <dbReference type="ARBA" id="ARBA00022989"/>
    </source>
</evidence>
<comment type="similarity">
    <text evidence="2">Belongs to the multi antimicrobial extrusion (MATE) (TC 2.A.66.1) family.</text>
</comment>
<evidence type="ECO:0000313" key="9">
    <source>
        <dbReference type="EMBL" id="XAO45628.1"/>
    </source>
</evidence>
<feature type="transmembrane region" description="Helical" evidence="8">
    <location>
        <begin position="103"/>
        <end position="123"/>
    </location>
</feature>
<sequence>MLRRVGRVSSSTPTNSPQNISRQILALAVPALGALIAEPLFLMADSAIVGHLGVDELAGAALGTTVLQTAVGLMIFLAYATTPAVARAIGAGRPGQAMAAGRDGMWFAVVLGIVLTVLGYLGARPLVHAMGSDGLAADFAVDYIHYSLPGLTAMLLVLAATGVLRGMQDTKTPLVVATVGFGLNIVLNFALVYGAHMSVAGAALGTSIAQWLMAAVYLWMLLPRIRKQGVSLAPSWSGFISTGQVGSWLMVRNLTMRAALLLTVVVATNAGTQTLAAHQLVFTIFSFLAFALDALAIAAQAMIGQELGRGDAQRVRELTGIMSRWGIYFGVVTGLLLLATSWVFPMIFTSDDQIRQLTTVGLWVLALSQPLCGLVFVLDGVLIGAGDARYLGLASIVNLVVYAPMLWAVSVLAHDPRAAIWWIWVAFALGFMASRGVTLWIRARGTGWMRLGH</sequence>
<evidence type="ECO:0000256" key="8">
    <source>
        <dbReference type="SAM" id="Phobius"/>
    </source>
</evidence>
<comment type="subcellular location">
    <subcellularLocation>
        <location evidence="1">Cell membrane</location>
        <topology evidence="1">Multi-pass membrane protein</topology>
    </subcellularLocation>
</comment>
<evidence type="ECO:0000313" key="10">
    <source>
        <dbReference type="Proteomes" id="UP001486888"/>
    </source>
</evidence>